<evidence type="ECO:0000313" key="2">
    <source>
        <dbReference type="Proteomes" id="UP000077824"/>
    </source>
</evidence>
<reference evidence="1 2" key="1">
    <citation type="submission" date="2016-04" db="EMBL/GenBank/DDBJ databases">
        <title>Complete Genome Sequence of Chryseobacterium sp. IHBB 10212.</title>
        <authorList>
            <person name="Pal M."/>
            <person name="Swarnkar M.K."/>
            <person name="Kaushal K."/>
            <person name="Chhibber S."/>
            <person name="Singh A.K."/>
            <person name="Gulati A."/>
        </authorList>
    </citation>
    <scope>NUCLEOTIDE SEQUENCE [LARGE SCALE GENOMIC DNA]</scope>
    <source>
        <strain evidence="1 2">IHBB 10212</strain>
    </source>
</reference>
<protein>
    <submittedName>
        <fullName evidence="1">Uncharacterized protein</fullName>
    </submittedName>
</protein>
<name>A0A172XUM2_9FLAO</name>
<dbReference type="Proteomes" id="UP000077824">
    <property type="component" value="Chromosome"/>
</dbReference>
<dbReference type="OrthoDB" id="6315383at2"/>
<accession>A0A172XUM2</accession>
<organism evidence="1 2">
    <name type="scientific">Chryseobacterium glaciei</name>
    <dbReference type="NCBI Taxonomy" id="1685010"/>
    <lineage>
        <taxon>Bacteria</taxon>
        <taxon>Pseudomonadati</taxon>
        <taxon>Bacteroidota</taxon>
        <taxon>Flavobacteriia</taxon>
        <taxon>Flavobacteriales</taxon>
        <taxon>Weeksellaceae</taxon>
        <taxon>Chryseobacterium group</taxon>
        <taxon>Chryseobacterium</taxon>
    </lineage>
</organism>
<dbReference type="EMBL" id="CP015199">
    <property type="protein sequence ID" value="ANF50525.1"/>
    <property type="molecule type" value="Genomic_DNA"/>
</dbReference>
<evidence type="ECO:0000313" key="1">
    <source>
        <dbReference type="EMBL" id="ANF50525.1"/>
    </source>
</evidence>
<dbReference type="RefSeq" id="WP_066753662.1">
    <property type="nucleotide sequence ID" value="NZ_CP015199.1"/>
</dbReference>
<gene>
    <name evidence="1" type="ORF">A0O34_08325</name>
</gene>
<keyword evidence="2" id="KW-1185">Reference proteome</keyword>
<dbReference type="KEGG" id="chh:A0O34_08325"/>
<dbReference type="STRING" id="1685010.A0O34_08325"/>
<proteinExistence type="predicted"/>
<dbReference type="AlphaFoldDB" id="A0A172XUM2"/>
<sequence>MSNLGKIIRVNALPPVESREKNVIYQVAAPGAATYTDYAIDANGDLKTHAVVDGSIPVELSDDHVSISDLDLISEGITSQSDYNTDTREKLNNKLDKPLIDGNVQDYNKIVGLNSNGEVAKLPAGDLGKNVANSALTSIAGAGLTLGADWTMNTSGRNYSVTGLADVSSDSTFNIFLSQNPAGKVGKTNGKQPFLSLPTTLSNAEKTAWKTAMNGGWTTNTMSVGAISPLLIKLENEITYISLRGANLNLNPTSFKVEIMDVTGSTVLATIPNSQVQLDTTGLSLTFYHNFYSLGVNEYKIRLWNGVAYYVTPTSFEIVNNVNEIDLHGLSWNTKVYNNNVTSKAYATNNIIYFNPDNSIKPPLFESEYVFNAKTQLPLFNAGDNWYLEMNISTNLRISPIQSIGFSTGNSTNLTNDLFGSLDITGYGYVSALNSNWAYSQTFKFVLIKKGQLLTKVLSGVTNNGVPNVVINTETILNNDDLYLGAIFNNTTETGDTSFETYMNFNLIKAYTF</sequence>